<gene>
    <name evidence="2" type="ORF">HM131_03850</name>
</gene>
<dbReference type="EMBL" id="CP020772">
    <property type="protein sequence ID" value="ARI76018.1"/>
    <property type="molecule type" value="Genomic_DNA"/>
</dbReference>
<organism evidence="2 3">
    <name type="scientific">Halobacillus mangrovi</name>
    <dbReference type="NCBI Taxonomy" id="402384"/>
    <lineage>
        <taxon>Bacteria</taxon>
        <taxon>Bacillati</taxon>
        <taxon>Bacillota</taxon>
        <taxon>Bacilli</taxon>
        <taxon>Bacillales</taxon>
        <taxon>Bacillaceae</taxon>
        <taxon>Halobacillus</taxon>
    </lineage>
</organism>
<accession>A0A1W5ZRV8</accession>
<name>A0A1W5ZRV8_9BACI</name>
<evidence type="ECO:0000313" key="3">
    <source>
        <dbReference type="Proteomes" id="UP000192527"/>
    </source>
</evidence>
<dbReference type="RefSeq" id="WP_085028123.1">
    <property type="nucleotide sequence ID" value="NZ_CP020772.1"/>
</dbReference>
<dbReference type="KEGG" id="hmn:HM131_03850"/>
<dbReference type="STRING" id="402384.HM131_03850"/>
<dbReference type="Pfam" id="PF17261">
    <property type="entry name" value="DUF5327"/>
    <property type="match status" value="1"/>
</dbReference>
<evidence type="ECO:0008006" key="4">
    <source>
        <dbReference type="Google" id="ProtNLM"/>
    </source>
</evidence>
<feature type="compositionally biased region" description="Basic and acidic residues" evidence="1">
    <location>
        <begin position="55"/>
        <end position="88"/>
    </location>
</feature>
<dbReference type="InterPro" id="IPR035218">
    <property type="entry name" value="DUF5327"/>
</dbReference>
<proteinExistence type="predicted"/>
<protein>
    <recommendedName>
        <fullName evidence="4">YwdI family protein</fullName>
    </recommendedName>
</protein>
<dbReference type="OrthoDB" id="2692029at2"/>
<sequence length="96" mass="10855">MAITNQTVLKKMASEIQEAMLQHSDELKVREHVRSVKLLADLLLEEENTAPEQTRSVEEPTVEEVRKMMGTDKPSKTTESKPIDHDDANGSSIFDF</sequence>
<evidence type="ECO:0000313" key="2">
    <source>
        <dbReference type="EMBL" id="ARI76018.1"/>
    </source>
</evidence>
<reference evidence="2 3" key="1">
    <citation type="submission" date="2017-04" db="EMBL/GenBank/DDBJ databases">
        <title>The whole genome sequencing and assembly of Halobacillus mangrovi strain.</title>
        <authorList>
            <person name="Lee S.-J."/>
            <person name="Park M.-K."/>
            <person name="Kim J.-Y."/>
            <person name="Lee Y.-J."/>
            <person name="Yi H."/>
            <person name="Bahn Y.-S."/>
            <person name="Kim J.F."/>
            <person name="Lee D.-W."/>
        </authorList>
    </citation>
    <scope>NUCLEOTIDE SEQUENCE [LARGE SCALE GENOMIC DNA]</scope>
    <source>
        <strain evidence="2 3">KTB 131</strain>
    </source>
</reference>
<dbReference type="Proteomes" id="UP000192527">
    <property type="component" value="Chromosome"/>
</dbReference>
<dbReference type="AlphaFoldDB" id="A0A1W5ZRV8"/>
<evidence type="ECO:0000256" key="1">
    <source>
        <dbReference type="SAM" id="MobiDB-lite"/>
    </source>
</evidence>
<feature type="region of interest" description="Disordered" evidence="1">
    <location>
        <begin position="48"/>
        <end position="96"/>
    </location>
</feature>
<keyword evidence="3" id="KW-1185">Reference proteome</keyword>